<evidence type="ECO:0000256" key="5">
    <source>
        <dbReference type="SAM" id="Phobius"/>
    </source>
</evidence>
<dbReference type="InterPro" id="IPR001094">
    <property type="entry name" value="Flavdoxin-like"/>
</dbReference>
<evidence type="ECO:0000259" key="7">
    <source>
        <dbReference type="PROSITE" id="PS51384"/>
    </source>
</evidence>
<dbReference type="PROSITE" id="PS50902">
    <property type="entry name" value="FLAVODOXIN_LIKE"/>
    <property type="match status" value="1"/>
</dbReference>
<dbReference type="SUPFAM" id="SSF52218">
    <property type="entry name" value="Flavoproteins"/>
    <property type="match status" value="1"/>
</dbReference>
<evidence type="ECO:0000313" key="8">
    <source>
        <dbReference type="EMBL" id="MBC3916913.1"/>
    </source>
</evidence>
<keyword evidence="5" id="KW-1133">Transmembrane helix</keyword>
<comment type="caution">
    <text evidence="8">The sequence shown here is derived from an EMBL/GenBank/DDBJ whole genome shotgun (WGS) entry which is preliminary data.</text>
</comment>
<evidence type="ECO:0000256" key="3">
    <source>
        <dbReference type="ARBA" id="ARBA00022982"/>
    </source>
</evidence>
<proteinExistence type="predicted"/>
<keyword evidence="5" id="KW-0812">Transmembrane</keyword>
<keyword evidence="2" id="KW-0288">FMN</keyword>
<dbReference type="EC" id="1.6.2.4" evidence="4"/>
<dbReference type="Proteomes" id="UP000650424">
    <property type="component" value="Unassembled WGS sequence"/>
</dbReference>
<dbReference type="Pfam" id="PF00175">
    <property type="entry name" value="NAD_binding_1"/>
    <property type="match status" value="1"/>
</dbReference>
<dbReference type="PROSITE" id="PS51384">
    <property type="entry name" value="FAD_FR"/>
    <property type="match status" value="1"/>
</dbReference>
<dbReference type="PANTHER" id="PTHR19384:SF17">
    <property type="entry name" value="NADPH--CYTOCHROME P450 REDUCTASE"/>
    <property type="match status" value="1"/>
</dbReference>
<keyword evidence="3" id="KW-0813">Transport</keyword>
<keyword evidence="3" id="KW-0249">Electron transport</keyword>
<dbReference type="InterPro" id="IPR001433">
    <property type="entry name" value="OxRdtase_FAD/NAD-bd"/>
</dbReference>
<dbReference type="RefSeq" id="WP_186946142.1">
    <property type="nucleotide sequence ID" value="NZ_JACOGF010000002.1"/>
</dbReference>
<dbReference type="InterPro" id="IPR017927">
    <property type="entry name" value="FAD-bd_FR_type"/>
</dbReference>
<feature type="domain" description="FAD-binding FR-type" evidence="7">
    <location>
        <begin position="228"/>
        <end position="356"/>
    </location>
</feature>
<sequence length="495" mass="55482">MRLPSLRLTGILCLAFTILFILSFFWHGAVQRDLSAGLLLVGYLSFCVWTGLKHKDSQSRSMQGFPAELQRHDQDSILITYASQTGYAEQIAIKTAMHLQKAGMGIAVCALGAIQPAQLQKAQRMLFVVSTTGEGDAPDNAAAFTRRLMNQTLDLSHLSFSVLALGDRHYQQFCAFGHRLAHWLRQQQAQCLFDLIEVDNGDEGALRHWQHYLGVISGHTEMSDWSKPGYQDWILTERELLNPGSLGGPAYRIACRPANGELIWAAGDIAEIEPQHPPAYQANTAGTQDQTTTGPLPHREYSISSIPADGKLELLVRQMRRPDGSLGIGSGWLTEYAQVGQTLGLRLRENRNFHTPAQDIPLILIGNGTGLAGLRAHIKARAARHQLRNWLFFGERQQAHDYFHRNEIQAWQQTGVLSRLDLCFSRDQEERRYVQHAMLEQAGEILSWVDQGTAILVCGSLQGMAEEVHATLNIILGAERLEQMTEQHLYRRDVY</sequence>
<dbReference type="CDD" id="cd06200">
    <property type="entry name" value="SiR_like1"/>
    <property type="match status" value="1"/>
</dbReference>
<evidence type="ECO:0000259" key="6">
    <source>
        <dbReference type="PROSITE" id="PS50902"/>
    </source>
</evidence>
<feature type="transmembrane region" description="Helical" evidence="5">
    <location>
        <begin position="7"/>
        <end position="28"/>
    </location>
</feature>
<evidence type="ECO:0000313" key="9">
    <source>
        <dbReference type="Proteomes" id="UP000650424"/>
    </source>
</evidence>
<dbReference type="PRINTS" id="PR00369">
    <property type="entry name" value="FLAVODOXIN"/>
</dbReference>
<feature type="transmembrane region" description="Helical" evidence="5">
    <location>
        <begin position="34"/>
        <end position="52"/>
    </location>
</feature>
<keyword evidence="5" id="KW-0472">Membrane</keyword>
<evidence type="ECO:0000256" key="2">
    <source>
        <dbReference type="ARBA" id="ARBA00022643"/>
    </source>
</evidence>
<protein>
    <recommendedName>
        <fullName evidence="4">NADPH--hemoprotein reductase</fullName>
        <ecNumber evidence="4">1.6.2.4</ecNumber>
    </recommendedName>
</protein>
<dbReference type="PANTHER" id="PTHR19384">
    <property type="entry name" value="NITRIC OXIDE SYNTHASE-RELATED"/>
    <property type="match status" value="1"/>
</dbReference>
<reference evidence="8 9" key="1">
    <citation type="submission" date="2020-08" db="EMBL/GenBank/DDBJ databases">
        <title>Novel species isolated from subtropical streams in China.</title>
        <authorList>
            <person name="Lu H."/>
        </authorList>
    </citation>
    <scope>NUCLEOTIDE SEQUENCE [LARGE SCALE GENOMIC DNA]</scope>
    <source>
        <strain evidence="8 9">CY18W</strain>
    </source>
</reference>
<dbReference type="SUPFAM" id="SSF52343">
    <property type="entry name" value="Ferredoxin reductase-like, C-terminal NADP-linked domain"/>
    <property type="match status" value="1"/>
</dbReference>
<feature type="domain" description="Flavodoxin-like" evidence="6">
    <location>
        <begin position="77"/>
        <end position="214"/>
    </location>
</feature>
<dbReference type="PRINTS" id="PR00371">
    <property type="entry name" value="FPNCR"/>
</dbReference>
<organism evidence="8 9">
    <name type="scientific">Undibacterium hunanense</name>
    <dbReference type="NCBI Taxonomy" id="2762292"/>
    <lineage>
        <taxon>Bacteria</taxon>
        <taxon>Pseudomonadati</taxon>
        <taxon>Pseudomonadota</taxon>
        <taxon>Betaproteobacteria</taxon>
        <taxon>Burkholderiales</taxon>
        <taxon>Oxalobacteraceae</taxon>
        <taxon>Undibacterium</taxon>
    </lineage>
</organism>
<evidence type="ECO:0000256" key="4">
    <source>
        <dbReference type="ARBA" id="ARBA00023797"/>
    </source>
</evidence>
<dbReference type="InterPro" id="IPR017938">
    <property type="entry name" value="Riboflavin_synthase-like_b-brl"/>
</dbReference>
<dbReference type="SUPFAM" id="SSF63380">
    <property type="entry name" value="Riboflavin synthase domain-like"/>
    <property type="match status" value="1"/>
</dbReference>
<dbReference type="InterPro" id="IPR008254">
    <property type="entry name" value="Flavodoxin/NO_synth"/>
</dbReference>
<accession>A0ABR6ZMW8</accession>
<dbReference type="Pfam" id="PF00258">
    <property type="entry name" value="Flavodoxin_1"/>
    <property type="match status" value="1"/>
</dbReference>
<dbReference type="InterPro" id="IPR039261">
    <property type="entry name" value="FNR_nucleotide-bd"/>
</dbReference>
<evidence type="ECO:0000256" key="1">
    <source>
        <dbReference type="ARBA" id="ARBA00022630"/>
    </source>
</evidence>
<keyword evidence="9" id="KW-1185">Reference proteome</keyword>
<dbReference type="Gene3D" id="3.40.50.360">
    <property type="match status" value="1"/>
</dbReference>
<keyword evidence="1" id="KW-0285">Flavoprotein</keyword>
<dbReference type="Gene3D" id="3.40.50.80">
    <property type="entry name" value="Nucleotide-binding domain of ferredoxin-NADP reductase (FNR) module"/>
    <property type="match status" value="1"/>
</dbReference>
<dbReference type="InterPro" id="IPR001709">
    <property type="entry name" value="Flavoprot_Pyr_Nucl_cyt_Rdtase"/>
</dbReference>
<gene>
    <name evidence="8" type="ORF">H8L32_05440</name>
</gene>
<name>A0ABR6ZMW8_9BURK</name>
<dbReference type="InterPro" id="IPR029039">
    <property type="entry name" value="Flavoprotein-like_sf"/>
</dbReference>
<dbReference type="EMBL" id="JACOGF010000002">
    <property type="protein sequence ID" value="MBC3916913.1"/>
    <property type="molecule type" value="Genomic_DNA"/>
</dbReference>